<dbReference type="SUPFAM" id="SSF52540">
    <property type="entry name" value="P-loop containing nucleoside triphosphate hydrolases"/>
    <property type="match status" value="1"/>
</dbReference>
<dbReference type="Gene3D" id="3.40.50.300">
    <property type="entry name" value="P-loop containing nucleotide triphosphate hydrolases"/>
    <property type="match status" value="1"/>
</dbReference>
<sequence length="668" mass="73471">METTQTLGAWMSRGDGHVGRAVELRCFREALDGTGEPVIFVHGPGGMGKSTLLRRMAADARGRGRTVIRIDGRDVESPARFEAEAAGALADPRAVLLVDTFERCRGLEAWLTARFLPRLPDGALVVLAGRRPPQPRHWSDPGWSAAMRALPLHDLPPADATALLRLHGVPPERCAALLNFAGGHPLALRLAAEVARARATPDEAWTPHRDVVGVLLGRLVGELPSTVHRRALEVCAHAMATTEELLRAAVGDDAATMFEWLRRQPYIESGKHGLRPHDLVRDLLETDLRWRDRAGYDAMQARVRKHLLARVRRASGPAELPALAALTYQHRRHAMPGWVTWRDEADVHEDTAGPDDHDAIIAFARRAEGPESAEIARYWLARQPAGFRVHRLPSGEPRGFMAWLRLTAPDPADLAADPVVAAAWAHVRAAGPLRAGEHLGVARFTIDPTGYQRPSPVTDLVQLRVCAHCVREERLGWSFVVIADRAFWTPLMTYLDQHPIPAEPRVDGHGYTLFGHDWRAMPVDAWFARNTQQMRLGPALPPAGNDLVVLSRDDFDTAVREALRQLRHPSALTASPLRRTRLAVSAPLHDVLRAAIDAIGRDPRLAKAHRAVAATFLHGAPTQEIAAAQLHLPLSTYRRHLAAGIEAVCAHLWALELRDSPGHAGARD</sequence>
<comment type="caution">
    <text evidence="2">The sequence shown here is derived from an EMBL/GenBank/DDBJ whole genome shotgun (WGS) entry which is preliminary data.</text>
</comment>
<dbReference type="InterPro" id="IPR003593">
    <property type="entry name" value="AAA+_ATPase"/>
</dbReference>
<evidence type="ECO:0000313" key="2">
    <source>
        <dbReference type="EMBL" id="MDP9795393.1"/>
    </source>
</evidence>
<dbReference type="InterPro" id="IPR027417">
    <property type="entry name" value="P-loop_NTPase"/>
</dbReference>
<gene>
    <name evidence="2" type="ORF">J2S43_003905</name>
</gene>
<feature type="domain" description="AAA+ ATPase" evidence="1">
    <location>
        <begin position="35"/>
        <end position="172"/>
    </location>
</feature>
<organism evidence="2 3">
    <name type="scientific">Catenuloplanes nepalensis</name>
    <dbReference type="NCBI Taxonomy" id="587533"/>
    <lineage>
        <taxon>Bacteria</taxon>
        <taxon>Bacillati</taxon>
        <taxon>Actinomycetota</taxon>
        <taxon>Actinomycetes</taxon>
        <taxon>Micromonosporales</taxon>
        <taxon>Micromonosporaceae</taxon>
        <taxon>Catenuloplanes</taxon>
    </lineage>
</organism>
<dbReference type="InterPro" id="IPR057574">
    <property type="entry name" value="nSTAND_NTPase5_dom"/>
</dbReference>
<evidence type="ECO:0000313" key="3">
    <source>
        <dbReference type="Proteomes" id="UP001240984"/>
    </source>
</evidence>
<proteinExistence type="predicted"/>
<reference evidence="2 3" key="1">
    <citation type="submission" date="2023-07" db="EMBL/GenBank/DDBJ databases">
        <title>Sequencing the genomes of 1000 actinobacteria strains.</title>
        <authorList>
            <person name="Klenk H.-P."/>
        </authorList>
    </citation>
    <scope>NUCLEOTIDE SEQUENCE [LARGE SCALE GENOMIC DNA]</scope>
    <source>
        <strain evidence="2 3">DSM 44710</strain>
    </source>
</reference>
<dbReference type="SMART" id="SM00382">
    <property type="entry name" value="AAA"/>
    <property type="match status" value="1"/>
</dbReference>
<accession>A0ABT9MVY4</accession>
<dbReference type="Pfam" id="PF25199">
    <property type="entry name" value="nSTAND_NTPase5"/>
    <property type="match status" value="1"/>
</dbReference>
<dbReference type="Proteomes" id="UP001240984">
    <property type="component" value="Unassembled WGS sequence"/>
</dbReference>
<keyword evidence="3" id="KW-1185">Reference proteome</keyword>
<name>A0ABT9MVY4_9ACTN</name>
<protein>
    <recommendedName>
        <fullName evidence="1">AAA+ ATPase domain-containing protein</fullName>
    </recommendedName>
</protein>
<dbReference type="EMBL" id="JAUSRA010000001">
    <property type="protein sequence ID" value="MDP9795393.1"/>
    <property type="molecule type" value="Genomic_DNA"/>
</dbReference>
<dbReference type="RefSeq" id="WP_306831166.1">
    <property type="nucleotide sequence ID" value="NZ_JAUSRA010000001.1"/>
</dbReference>
<evidence type="ECO:0000259" key="1">
    <source>
        <dbReference type="SMART" id="SM00382"/>
    </source>
</evidence>